<protein>
    <submittedName>
        <fullName evidence="2">Uncharacterized protein</fullName>
    </submittedName>
</protein>
<accession>A0A4Z1PHJ0</accession>
<evidence type="ECO:0000313" key="3">
    <source>
        <dbReference type="Proteomes" id="UP000298493"/>
    </source>
</evidence>
<feature type="compositionally biased region" description="Polar residues" evidence="1">
    <location>
        <begin position="39"/>
        <end position="52"/>
    </location>
</feature>
<comment type="caution">
    <text evidence="2">The sequence shown here is derived from an EMBL/GenBank/DDBJ whole genome shotgun (WGS) entry which is preliminary data.</text>
</comment>
<feature type="region of interest" description="Disordered" evidence="1">
    <location>
        <begin position="39"/>
        <end position="74"/>
    </location>
</feature>
<sequence length="851" mass="94508">MRLGQGFNTYTQELRLEEAVKVVLSSKTASTKQANLTTLSRNEQTTSSTIQATAPADVSKSPSSLQKSSSPDSPVVERAIANGINALQDVFLPTTNGNSVEHEESEKVIADAKTSDLGDSANAQKAKQNEATLLNSAEGAALPFFLPQQYVHRSSQSVTYSARSIDNMSDIMDALNISASASIKYGTIHGNASAGFVNENKVLNSQLSYVVTVTVNNNTHAEPATMEFQPIDDLPAEDFTEVYGDAFISGFYEGGEFAAVISIEVEDKSKMKHVKEALDVSLNLGPSPLSVGAGEQFDKVHSQALRDTAMTISVNWSGGGEVKKPGVAWTLQSVIQVANAFPTMVAQCPARTSALLTRYTSLRSFQVFRYKKMKIEQEQEFMRRKEELEKRSKEQEAQPTHPPNAKLFKTRQTLWSSKNLILNYAPCSIYTADLWDAYMGYKRLWKRIDYIMSDMTRWRVREMPKLSVETSSQTSNQSHAGSTGFTSTVQTAEGGLKRLEKVKTSSTPTSPLAHGISASDIISPTVYVDRDLVRAETFEIDDPYIVPAFDLTINNSTRDPIPVEPTALNEARLLCREAMTLITEEAARLVNHPELAYAHFDESTKRTKMKRPNYAYPENLKARLPVFIHNDAKDDYFSNDQVVKKLLYYKRDRELFARVIGPSPNPHRSQVSFTSLDMNEEKSDDNPIVGLSLHAYHHSVLHSKFSRSAENAIGGIGFRFQQDPPSSDGKEPEDGCTFREGATNFEARKFVKLPAVGLPKTCIQISKIVVSYLPTPGYIAGLEFYDGKSPLPCLAWRQWGTQREEPAGLITETQQPPQEGNWTFIGLTGYWDVSMTKSRVLSRISGIWKKE</sequence>
<reference evidence="2 3" key="1">
    <citation type="submission" date="2019-04" db="EMBL/GenBank/DDBJ databases">
        <title>High contiguity whole genome sequence and gene annotation resource for two Venturia nashicola isolates.</title>
        <authorList>
            <person name="Prokchorchik M."/>
            <person name="Won K."/>
            <person name="Lee Y."/>
            <person name="Choi E.D."/>
            <person name="Segonzac C."/>
            <person name="Sohn K.H."/>
        </authorList>
    </citation>
    <scope>NUCLEOTIDE SEQUENCE [LARGE SCALE GENOMIC DNA]</scope>
    <source>
        <strain evidence="2 3">PRI2</strain>
    </source>
</reference>
<feature type="region of interest" description="Disordered" evidence="1">
    <location>
        <begin position="384"/>
        <end position="408"/>
    </location>
</feature>
<evidence type="ECO:0000313" key="2">
    <source>
        <dbReference type="EMBL" id="TID22660.1"/>
    </source>
</evidence>
<dbReference type="EMBL" id="SNSC02000007">
    <property type="protein sequence ID" value="TID22660.1"/>
    <property type="molecule type" value="Genomic_DNA"/>
</dbReference>
<keyword evidence="3" id="KW-1185">Reference proteome</keyword>
<proteinExistence type="predicted"/>
<dbReference type="STRING" id="86259.A0A4Z1PHJ0"/>
<dbReference type="AlphaFoldDB" id="A0A4Z1PHJ0"/>
<organism evidence="2 3">
    <name type="scientific">Venturia nashicola</name>
    <dbReference type="NCBI Taxonomy" id="86259"/>
    <lineage>
        <taxon>Eukaryota</taxon>
        <taxon>Fungi</taxon>
        <taxon>Dikarya</taxon>
        <taxon>Ascomycota</taxon>
        <taxon>Pezizomycotina</taxon>
        <taxon>Dothideomycetes</taxon>
        <taxon>Pleosporomycetidae</taxon>
        <taxon>Venturiales</taxon>
        <taxon>Venturiaceae</taxon>
        <taxon>Venturia</taxon>
    </lineage>
</organism>
<feature type="compositionally biased region" description="Basic and acidic residues" evidence="1">
    <location>
        <begin position="384"/>
        <end position="396"/>
    </location>
</feature>
<name>A0A4Z1PHJ0_9PEZI</name>
<feature type="compositionally biased region" description="Low complexity" evidence="1">
    <location>
        <begin position="59"/>
        <end position="74"/>
    </location>
</feature>
<gene>
    <name evidence="2" type="ORF">E6O75_ATG01834</name>
</gene>
<evidence type="ECO:0000256" key="1">
    <source>
        <dbReference type="SAM" id="MobiDB-lite"/>
    </source>
</evidence>
<dbReference type="Proteomes" id="UP000298493">
    <property type="component" value="Unassembled WGS sequence"/>
</dbReference>